<evidence type="ECO:0008006" key="4">
    <source>
        <dbReference type="Google" id="ProtNLM"/>
    </source>
</evidence>
<name>A0ABN9R1K1_9DINO</name>
<protein>
    <recommendedName>
        <fullName evidence="4">ISXO2-like transposase domain-containing protein</fullName>
    </recommendedName>
</protein>
<dbReference type="EMBL" id="CAUYUJ010004703">
    <property type="protein sequence ID" value="CAK0810619.1"/>
    <property type="molecule type" value="Genomic_DNA"/>
</dbReference>
<evidence type="ECO:0000256" key="1">
    <source>
        <dbReference type="SAM" id="MobiDB-lite"/>
    </source>
</evidence>
<proteinExistence type="predicted"/>
<sequence length="399" mass="45312">MPNFPLPKKGKRRAASQNQSVKKVKKRIPYVRHGIRTVKSRNERMKWRAGLSDFMNKGQKHVIDVLKKHGHLPEWAGANCPLCTKGTLGKLQKWSDKQGGWGHRCNHSGCHRHVLPRAFHPIFVAGTGQSHAPLRDQASALFSAVAGASQVCTGRLVQNNHKMVEGICGRLYAARERYVAAKEKSIQFGQGEAWKDIEADEVDLAKKVSEDGGSSPVDWEQWGGILERGAPDALVLFRLRPVKTKKRAPGPGAIRKRDGMPAAKKWLKGRRVILHADGAKSYRVKLDGVKHDYVVHCRKRVNVNGKRIWARPKYAKPRFHNIAEDGAPTQKLWVMAGTQVIDRCWHGLRKHLGSVKVVNTKLLRQKIRSFQWEYWNRGADYWQRTGDMLIDLWHKDFGK</sequence>
<accession>A0ABN9R1K1</accession>
<comment type="caution">
    <text evidence="2">The sequence shown here is derived from an EMBL/GenBank/DDBJ whole genome shotgun (WGS) entry which is preliminary data.</text>
</comment>
<gene>
    <name evidence="2" type="ORF">PCOR1329_LOCUS15530</name>
</gene>
<evidence type="ECO:0000313" key="3">
    <source>
        <dbReference type="Proteomes" id="UP001189429"/>
    </source>
</evidence>
<keyword evidence="3" id="KW-1185">Reference proteome</keyword>
<organism evidence="2 3">
    <name type="scientific">Prorocentrum cordatum</name>
    <dbReference type="NCBI Taxonomy" id="2364126"/>
    <lineage>
        <taxon>Eukaryota</taxon>
        <taxon>Sar</taxon>
        <taxon>Alveolata</taxon>
        <taxon>Dinophyceae</taxon>
        <taxon>Prorocentrales</taxon>
        <taxon>Prorocentraceae</taxon>
        <taxon>Prorocentrum</taxon>
    </lineage>
</organism>
<dbReference type="Proteomes" id="UP001189429">
    <property type="component" value="Unassembled WGS sequence"/>
</dbReference>
<feature type="region of interest" description="Disordered" evidence="1">
    <location>
        <begin position="1"/>
        <end position="23"/>
    </location>
</feature>
<evidence type="ECO:0000313" key="2">
    <source>
        <dbReference type="EMBL" id="CAK0810619.1"/>
    </source>
</evidence>
<reference evidence="2" key="1">
    <citation type="submission" date="2023-10" db="EMBL/GenBank/DDBJ databases">
        <authorList>
            <person name="Chen Y."/>
            <person name="Shah S."/>
            <person name="Dougan E. K."/>
            <person name="Thang M."/>
            <person name="Chan C."/>
        </authorList>
    </citation>
    <scope>NUCLEOTIDE SEQUENCE [LARGE SCALE GENOMIC DNA]</scope>
</reference>